<accession>B5M9L5</accession>
<dbReference type="Pfam" id="PF08327">
    <property type="entry name" value="AHSA1"/>
    <property type="match status" value="1"/>
</dbReference>
<reference evidence="3" key="1">
    <citation type="submission" date="2008-06" db="EMBL/GenBank/DDBJ databases">
        <title>The biosynthetic gene cluster responsible for Lasalocid production from Streptomyces lasaliensis.</title>
        <authorList>
            <person name="Smith L."/>
            <person name="Samborskyy M."/>
            <person name="Fan Q."/>
            <person name="Spencer J.B."/>
            <person name="Leadlay P.F."/>
        </authorList>
    </citation>
    <scope>NUCLEOTIDE SEQUENCE</scope>
    <source>
        <strain evidence="3">NRRL 3382R</strain>
    </source>
</reference>
<evidence type="ECO:0000313" key="3">
    <source>
        <dbReference type="EMBL" id="CAQ64693.1"/>
    </source>
</evidence>
<dbReference type="InterPro" id="IPR023393">
    <property type="entry name" value="START-like_dom_sf"/>
</dbReference>
<protein>
    <submittedName>
        <fullName evidence="4">Toxin-antitoxin system toxin subunit</fullName>
    </submittedName>
</protein>
<reference evidence="4 5" key="2">
    <citation type="submission" date="2019-04" db="EMBL/GenBank/DDBJ databases">
        <title>Streptomyces lasaliensis sp. nov., an Actinomycete isolated from soil which produces the polyether antibiotic lasalocid.</title>
        <authorList>
            <person name="Erwin G."/>
            <person name="Haber C."/>
        </authorList>
    </citation>
    <scope>NUCLEOTIDE SEQUENCE [LARGE SCALE GENOMIC DNA]</scope>
    <source>
        <strain evidence="4 5">X-537</strain>
    </source>
</reference>
<dbReference type="Gene3D" id="3.30.530.20">
    <property type="match status" value="1"/>
</dbReference>
<dbReference type="OrthoDB" id="9803476at2"/>
<dbReference type="EMBL" id="FM173265">
    <property type="protein sequence ID" value="CAQ64693.1"/>
    <property type="molecule type" value="Genomic_DNA"/>
</dbReference>
<dbReference type="Proteomes" id="UP000305929">
    <property type="component" value="Unassembled WGS sequence"/>
</dbReference>
<proteinExistence type="inferred from homology"/>
<dbReference type="SMR" id="B5M9L5"/>
<dbReference type="EMBL" id="SZNQ01000001">
    <property type="protein sequence ID" value="TKS98842.1"/>
    <property type="molecule type" value="Genomic_DNA"/>
</dbReference>
<gene>
    <name evidence="3" type="primary">las7</name>
    <name evidence="4" type="ORF">E4U91_01000</name>
</gene>
<organism evidence="3">
    <name type="scientific">Streptomyces lasalocidi</name>
    <name type="common">Streptomyces lasaliensis</name>
    <dbReference type="NCBI Taxonomy" id="324833"/>
    <lineage>
        <taxon>Bacteria</taxon>
        <taxon>Bacillati</taxon>
        <taxon>Actinomycetota</taxon>
        <taxon>Actinomycetes</taxon>
        <taxon>Kitasatosporales</taxon>
        <taxon>Streptomycetaceae</taxon>
        <taxon>Streptomyces</taxon>
    </lineage>
</organism>
<feature type="domain" description="Activator of Hsp90 ATPase homologue 1/2-like C-terminal" evidence="2">
    <location>
        <begin position="11"/>
        <end position="111"/>
    </location>
</feature>
<dbReference type="InterPro" id="IPR013538">
    <property type="entry name" value="ASHA1/2-like_C"/>
</dbReference>
<dbReference type="SUPFAM" id="SSF55961">
    <property type="entry name" value="Bet v1-like"/>
    <property type="match status" value="1"/>
</dbReference>
<evidence type="ECO:0000256" key="1">
    <source>
        <dbReference type="ARBA" id="ARBA00006817"/>
    </source>
</evidence>
<keyword evidence="5" id="KW-1185">Reference proteome</keyword>
<evidence type="ECO:0000313" key="4">
    <source>
        <dbReference type="EMBL" id="TKS98842.1"/>
    </source>
</evidence>
<sequence>MSDTREMIISAPVERVWAVLTEDKYLSQWFGEADTEMDLRPGGKMIFRFKNGGVFSATIERIEPHQYFSYRVLTVPTEAEPDDTNSRLIEFTLTPEGSDSTRLGLAESNSHLDGIKRVAESI</sequence>
<comment type="similarity">
    <text evidence="1">Belongs to the AHA1 family.</text>
</comment>
<dbReference type="RefSeq" id="WP_137304747.1">
    <property type="nucleotide sequence ID" value="NZ_SZNQ01000001.1"/>
</dbReference>
<evidence type="ECO:0000313" key="5">
    <source>
        <dbReference type="Proteomes" id="UP000305929"/>
    </source>
</evidence>
<evidence type="ECO:0000259" key="2">
    <source>
        <dbReference type="Pfam" id="PF08327"/>
    </source>
</evidence>
<name>B5M9L5_STRLS</name>
<dbReference type="AlphaFoldDB" id="B5M9L5"/>